<dbReference type="Proteomes" id="UP000177043">
    <property type="component" value="Unassembled WGS sequence"/>
</dbReference>
<dbReference type="Gene3D" id="3.40.50.150">
    <property type="entry name" value="Vaccinia Virus protein VP39"/>
    <property type="match status" value="1"/>
</dbReference>
<dbReference type="InterPro" id="IPR029063">
    <property type="entry name" value="SAM-dependent_MTases_sf"/>
</dbReference>
<dbReference type="STRING" id="1802438.A2571_01405"/>
<feature type="domain" description="Methyltransferase FkbM" evidence="1">
    <location>
        <begin position="28"/>
        <end position="197"/>
    </location>
</feature>
<proteinExistence type="predicted"/>
<dbReference type="SUPFAM" id="SSF53335">
    <property type="entry name" value="S-adenosyl-L-methionine-dependent methyltransferases"/>
    <property type="match status" value="1"/>
</dbReference>
<reference evidence="2 3" key="1">
    <citation type="journal article" date="2016" name="Nat. Commun.">
        <title>Thousands of microbial genomes shed light on interconnected biogeochemical processes in an aquifer system.</title>
        <authorList>
            <person name="Anantharaman K."/>
            <person name="Brown C.T."/>
            <person name="Hug L.A."/>
            <person name="Sharon I."/>
            <person name="Castelle C.J."/>
            <person name="Probst A.J."/>
            <person name="Thomas B.C."/>
            <person name="Singh A."/>
            <person name="Wilkins M.J."/>
            <person name="Karaoz U."/>
            <person name="Brodie E.L."/>
            <person name="Williams K.H."/>
            <person name="Hubbard S.S."/>
            <person name="Banfield J.F."/>
        </authorList>
    </citation>
    <scope>NUCLEOTIDE SEQUENCE [LARGE SCALE GENOMIC DNA]</scope>
</reference>
<evidence type="ECO:0000313" key="2">
    <source>
        <dbReference type="EMBL" id="OHA58692.1"/>
    </source>
</evidence>
<sequence>MSYSQCGEDLIIEAALATRGIRRPTYLDIGSNYPVRDNNTFLFYTQGNHGVCVEPDPKLCLLTKKIRKNDICLNLGVAPVPSPATNFYVMKSKSLSTFRQDEADRYIKDQKYGSQSISEIIKIPLATINELLIKYFPTGLDLLSLDTEGYDEEIISSLNFKIYRPKVICIETLRYNAAGHLEKQANIIEKLRHQGYTLFGDTYINSIFLDTNYETI</sequence>
<dbReference type="Pfam" id="PF05050">
    <property type="entry name" value="Methyltransf_21"/>
    <property type="match status" value="1"/>
</dbReference>
<dbReference type="EMBL" id="MHTJ01000003">
    <property type="protein sequence ID" value="OHA58692.1"/>
    <property type="molecule type" value="Genomic_DNA"/>
</dbReference>
<dbReference type="InterPro" id="IPR006342">
    <property type="entry name" value="FkbM_mtfrase"/>
</dbReference>
<evidence type="ECO:0000313" key="3">
    <source>
        <dbReference type="Proteomes" id="UP000177043"/>
    </source>
</evidence>
<gene>
    <name evidence="2" type="ORF">A2571_01405</name>
</gene>
<protein>
    <recommendedName>
        <fullName evidence="1">Methyltransferase FkbM domain-containing protein</fullName>
    </recommendedName>
</protein>
<comment type="caution">
    <text evidence="2">The sequence shown here is derived from an EMBL/GenBank/DDBJ whole genome shotgun (WGS) entry which is preliminary data.</text>
</comment>
<accession>A0A1G2QFA8</accession>
<dbReference type="AlphaFoldDB" id="A0A1G2QFA8"/>
<evidence type="ECO:0000259" key="1">
    <source>
        <dbReference type="Pfam" id="PF05050"/>
    </source>
</evidence>
<name>A0A1G2QFA8_9BACT</name>
<organism evidence="2 3">
    <name type="scientific">Candidatus Vogelbacteria bacterium RIFOXYD1_FULL_44_32</name>
    <dbReference type="NCBI Taxonomy" id="1802438"/>
    <lineage>
        <taxon>Bacteria</taxon>
        <taxon>Candidatus Vogeliibacteriota</taxon>
    </lineage>
</organism>